<dbReference type="InterPro" id="IPR007050">
    <property type="entry name" value="HTH_bacterioopsin"/>
</dbReference>
<dbReference type="EMBL" id="VTAW01000019">
    <property type="protein sequence ID" value="TYT61341.1"/>
    <property type="molecule type" value="Genomic_DNA"/>
</dbReference>
<dbReference type="InterPro" id="IPR031803">
    <property type="entry name" value="BAT_GAF/HTH-assoc"/>
</dbReference>
<name>A0A5D5AQM4_9EURY</name>
<sequence>MSIELAETERERSTVLDRSDGGIVAQVRLDHPDLVLRSSLERAPDVTLEPEYWTTDETGHTLLFVTARGAEFGGFEAALETDPTIREPILVDRYPDRRVYRVTLTERALTFTASTAEVGGRLLEVSSSRDGWLVQLRFPSRDALVAFNDACRDDGVSVSVEHLRVSDDGDDGVVALTEKQQELLAVAYEEGYFDVPRGISQDELADRLGVSKSAISQRLRRAIAELCAASLA</sequence>
<dbReference type="Pfam" id="PF15915">
    <property type="entry name" value="BAT"/>
    <property type="match status" value="1"/>
</dbReference>
<dbReference type="SUPFAM" id="SSF88659">
    <property type="entry name" value="Sigma3 and sigma4 domains of RNA polymerase sigma factors"/>
    <property type="match status" value="1"/>
</dbReference>
<dbReference type="RefSeq" id="WP_149082138.1">
    <property type="nucleotide sequence ID" value="NZ_VTAW01000019.1"/>
</dbReference>
<dbReference type="Pfam" id="PF04967">
    <property type="entry name" value="HTH_10"/>
    <property type="match status" value="1"/>
</dbReference>
<dbReference type="PANTHER" id="PTHR34236">
    <property type="entry name" value="DIMETHYL SULFOXIDE REDUCTASE TRANSCRIPTIONAL ACTIVATOR"/>
    <property type="match status" value="1"/>
</dbReference>
<proteinExistence type="predicted"/>
<keyword evidence="5" id="KW-1185">Reference proteome</keyword>
<evidence type="ECO:0000313" key="5">
    <source>
        <dbReference type="Proteomes" id="UP000324104"/>
    </source>
</evidence>
<keyword evidence="2" id="KW-0804">Transcription</keyword>
<dbReference type="InterPro" id="IPR013324">
    <property type="entry name" value="RNA_pol_sigma_r3/r4-like"/>
</dbReference>
<keyword evidence="1" id="KW-0805">Transcription regulation</keyword>
<reference evidence="4 5" key="1">
    <citation type="submission" date="2019-08" db="EMBL/GenBank/DDBJ databases">
        <title>Archaea genome.</title>
        <authorList>
            <person name="Kajale S."/>
            <person name="Shouche Y."/>
            <person name="Deshpande N."/>
            <person name="Sharma A."/>
        </authorList>
    </citation>
    <scope>NUCLEOTIDE SEQUENCE [LARGE SCALE GENOMIC DNA]</scope>
    <source>
        <strain evidence="4 5">ESP3B_9</strain>
    </source>
</reference>
<dbReference type="Gene3D" id="1.10.10.10">
    <property type="entry name" value="Winged helix-like DNA-binding domain superfamily/Winged helix DNA-binding domain"/>
    <property type="match status" value="1"/>
</dbReference>
<comment type="caution">
    <text evidence="4">The sequence shown here is derived from an EMBL/GenBank/DDBJ whole genome shotgun (WGS) entry which is preliminary data.</text>
</comment>
<evidence type="ECO:0000313" key="4">
    <source>
        <dbReference type="EMBL" id="TYT61341.1"/>
    </source>
</evidence>
<evidence type="ECO:0000256" key="2">
    <source>
        <dbReference type="ARBA" id="ARBA00023163"/>
    </source>
</evidence>
<gene>
    <name evidence="4" type="ORF">FYC77_14120</name>
</gene>
<dbReference type="AlphaFoldDB" id="A0A5D5AQM4"/>
<dbReference type="InterPro" id="IPR001387">
    <property type="entry name" value="Cro/C1-type_HTH"/>
</dbReference>
<accession>A0A5D5AQM4</accession>
<dbReference type="Proteomes" id="UP000324104">
    <property type="component" value="Unassembled WGS sequence"/>
</dbReference>
<protein>
    <submittedName>
        <fullName evidence="4">Winged helix-turn-helix transcriptional regulator</fullName>
    </submittedName>
</protein>
<dbReference type="InterPro" id="IPR036388">
    <property type="entry name" value="WH-like_DNA-bd_sf"/>
</dbReference>
<dbReference type="PROSITE" id="PS50943">
    <property type="entry name" value="HTH_CROC1"/>
    <property type="match status" value="1"/>
</dbReference>
<organism evidence="4 5">
    <name type="scientific">Natrialba swarupiae</name>
    <dbReference type="NCBI Taxonomy" id="2448032"/>
    <lineage>
        <taxon>Archaea</taxon>
        <taxon>Methanobacteriati</taxon>
        <taxon>Methanobacteriota</taxon>
        <taxon>Stenosarchaea group</taxon>
        <taxon>Halobacteria</taxon>
        <taxon>Halobacteriales</taxon>
        <taxon>Natrialbaceae</taxon>
        <taxon>Natrialba</taxon>
    </lineage>
</organism>
<dbReference type="PANTHER" id="PTHR34236:SF1">
    <property type="entry name" value="DIMETHYL SULFOXIDE REDUCTASE TRANSCRIPTIONAL ACTIVATOR"/>
    <property type="match status" value="1"/>
</dbReference>
<feature type="domain" description="HTH cro/C1-type" evidence="3">
    <location>
        <begin position="197"/>
        <end position="217"/>
    </location>
</feature>
<evidence type="ECO:0000259" key="3">
    <source>
        <dbReference type="PROSITE" id="PS50943"/>
    </source>
</evidence>
<evidence type="ECO:0000256" key="1">
    <source>
        <dbReference type="ARBA" id="ARBA00023015"/>
    </source>
</evidence>